<keyword evidence="4" id="KW-1185">Reference proteome</keyword>
<dbReference type="OrthoDB" id="306218at2759"/>
<dbReference type="PANTHER" id="PTHR43788:SF8">
    <property type="entry name" value="DNA-BINDING PROTEIN SMUBP-2"/>
    <property type="match status" value="1"/>
</dbReference>
<dbReference type="PANTHER" id="PTHR43788">
    <property type="entry name" value="DNA2/NAM7 HELICASE FAMILY MEMBER"/>
    <property type="match status" value="1"/>
</dbReference>
<dbReference type="GO" id="GO:0005634">
    <property type="term" value="C:nucleus"/>
    <property type="evidence" value="ECO:0007669"/>
    <property type="project" value="TreeGrafter"/>
</dbReference>
<name>A0A0T6B6N9_9SCAR</name>
<evidence type="ECO:0000313" key="4">
    <source>
        <dbReference type="Proteomes" id="UP000051574"/>
    </source>
</evidence>
<protein>
    <submittedName>
        <fullName evidence="3">Uncharacterized protein</fullName>
    </submittedName>
</protein>
<dbReference type="SUPFAM" id="SSF52540">
    <property type="entry name" value="P-loop containing nucleoside triphosphate hydrolases"/>
    <property type="match status" value="1"/>
</dbReference>
<dbReference type="Pfam" id="PF13086">
    <property type="entry name" value="AAA_11"/>
    <property type="match status" value="2"/>
</dbReference>
<accession>A0A0T6B6N9</accession>
<dbReference type="GO" id="GO:0005737">
    <property type="term" value="C:cytoplasm"/>
    <property type="evidence" value="ECO:0007669"/>
    <property type="project" value="TreeGrafter"/>
</dbReference>
<dbReference type="EMBL" id="LJIG01009461">
    <property type="protein sequence ID" value="KRT83034.1"/>
    <property type="molecule type" value="Genomic_DNA"/>
</dbReference>
<dbReference type="Pfam" id="PF21123">
    <property type="entry name" value="Dna2_Rift"/>
    <property type="match status" value="1"/>
</dbReference>
<evidence type="ECO:0000259" key="1">
    <source>
        <dbReference type="Pfam" id="PF13086"/>
    </source>
</evidence>
<dbReference type="InterPro" id="IPR041677">
    <property type="entry name" value="DNA2/NAM7_AAA_11"/>
</dbReference>
<organism evidence="3 4">
    <name type="scientific">Oryctes borbonicus</name>
    <dbReference type="NCBI Taxonomy" id="1629725"/>
    <lineage>
        <taxon>Eukaryota</taxon>
        <taxon>Metazoa</taxon>
        <taxon>Ecdysozoa</taxon>
        <taxon>Arthropoda</taxon>
        <taxon>Hexapoda</taxon>
        <taxon>Insecta</taxon>
        <taxon>Pterygota</taxon>
        <taxon>Neoptera</taxon>
        <taxon>Endopterygota</taxon>
        <taxon>Coleoptera</taxon>
        <taxon>Polyphaga</taxon>
        <taxon>Scarabaeiformia</taxon>
        <taxon>Scarabaeidae</taxon>
        <taxon>Dynastinae</taxon>
        <taxon>Oryctes</taxon>
    </lineage>
</organism>
<feature type="domain" description="DNA2/NAM7 helicase helicase" evidence="1">
    <location>
        <begin position="336"/>
        <end position="399"/>
    </location>
</feature>
<evidence type="ECO:0000259" key="2">
    <source>
        <dbReference type="Pfam" id="PF21123"/>
    </source>
</evidence>
<feature type="domain" description="DNA2 rift barrel" evidence="2">
    <location>
        <begin position="83"/>
        <end position="176"/>
    </location>
</feature>
<feature type="domain" description="DNA2/NAM7 helicase helicase" evidence="1">
    <location>
        <begin position="233"/>
        <end position="335"/>
    </location>
</feature>
<gene>
    <name evidence="3" type="ORF">AMK59_4613</name>
</gene>
<comment type="caution">
    <text evidence="3">The sequence shown here is derived from an EMBL/GenBank/DDBJ whole genome shotgun (WGS) entry which is preliminary data.</text>
</comment>
<evidence type="ECO:0000313" key="3">
    <source>
        <dbReference type="EMBL" id="KRT83034.1"/>
    </source>
</evidence>
<dbReference type="InterPro" id="IPR050534">
    <property type="entry name" value="Coronavir_polyprotein_1ab"/>
</dbReference>
<feature type="non-terminal residue" evidence="3">
    <location>
        <position position="399"/>
    </location>
</feature>
<dbReference type="InterPro" id="IPR048459">
    <property type="entry name" value="DNA2_Rift"/>
</dbReference>
<dbReference type="InterPro" id="IPR027417">
    <property type="entry name" value="P-loop_NTPase"/>
</dbReference>
<proteinExistence type="predicted"/>
<dbReference type="GO" id="GO:0043139">
    <property type="term" value="F:5'-3' DNA helicase activity"/>
    <property type="evidence" value="ECO:0007669"/>
    <property type="project" value="TreeGrafter"/>
</dbReference>
<dbReference type="AlphaFoldDB" id="A0A0T6B6N9"/>
<reference evidence="3 4" key="1">
    <citation type="submission" date="2015-09" db="EMBL/GenBank/DDBJ databases">
        <title>Draft genome of the scarab beetle Oryctes borbonicus.</title>
        <authorList>
            <person name="Meyer J.M."/>
            <person name="Markov G.V."/>
            <person name="Baskaran P."/>
            <person name="Herrmann M."/>
            <person name="Sommer R.J."/>
            <person name="Roedelsperger C."/>
        </authorList>
    </citation>
    <scope>NUCLEOTIDE SEQUENCE [LARGE SCALE GENOMIC DNA]</scope>
    <source>
        <strain evidence="3">OB123</strain>
        <tissue evidence="3">Whole animal</tissue>
    </source>
</reference>
<dbReference type="Gene3D" id="3.40.50.300">
    <property type="entry name" value="P-loop containing nucleotide triphosphate hydrolases"/>
    <property type="match status" value="1"/>
</dbReference>
<dbReference type="Proteomes" id="UP000051574">
    <property type="component" value="Unassembled WGS sequence"/>
</dbReference>
<sequence>MLHVSKVLYPLLQKYLEINAIGYRHQNTDLTNNTQLKSIKEQGLSHLSDIHIQYFIHFSNLLDLERHKKVGKDVSLIYTKTPKEREKFGKCIIFVKITKEVIECDGLYEHAFEKSDQVTTFLASGIGESSYVIVSTDTRPAVAAGIVSYVTHNTISVILERNLNIKYRNLVFHIDSYDSNSAFSFNFASLSVLLDATEQADRVRRLIIDKEPPTFKAKLPKVIASKAPPILKQLNRAQQRAVLKACSANDYLLIKGMPGAGKTATIVALVQLLVELHHTVLITSHTHAAVDNVCVRLKKLGINVLRLGTTGRIHPDIQNMSEYELTKRCKTPQELEQVYAKAKVFAVTCLGTKHPIFSKRVMDVCIVDESTQVIQSSLFRAICASKKFILIGDPDQLPP</sequence>